<dbReference type="EMBL" id="CP028811">
    <property type="protein sequence ID" value="AWA30977.1"/>
    <property type="molecule type" value="Genomic_DNA"/>
</dbReference>
<dbReference type="KEGG" id="fmg:HYN48_13305"/>
<sequence>MEVIFNALLTGIITLALNVIFFTWIKTKWEENLETYKIAYSGIFKEKIEIHRELLKKIYNFKFKLQQYGIMGNEDMAMDLFKESNDFINYYLVNQPFIKPSILNMIEKLNKEYQECFEIFHAYSVYKTPGVDPKLLSEAAHKALEVSNRLRSADFKAIENEIIQEMRADLKYSDS</sequence>
<dbReference type="Proteomes" id="UP000244193">
    <property type="component" value="Chromosome"/>
</dbReference>
<proteinExistence type="predicted"/>
<gene>
    <name evidence="2" type="ORF">HYN48_13305</name>
</gene>
<name>A0A2S0RGB9_9FLAO</name>
<feature type="transmembrane region" description="Helical" evidence="1">
    <location>
        <begin position="6"/>
        <end position="25"/>
    </location>
</feature>
<evidence type="ECO:0000313" key="2">
    <source>
        <dbReference type="EMBL" id="AWA30977.1"/>
    </source>
</evidence>
<evidence type="ECO:0000313" key="3">
    <source>
        <dbReference type="Proteomes" id="UP000244193"/>
    </source>
</evidence>
<evidence type="ECO:0008006" key="4">
    <source>
        <dbReference type="Google" id="ProtNLM"/>
    </source>
</evidence>
<reference evidence="2 3" key="1">
    <citation type="submission" date="2018-04" db="EMBL/GenBank/DDBJ databases">
        <title>Genome sequencing of Flavobacterium sp. HYN0048.</title>
        <authorList>
            <person name="Yi H."/>
            <person name="Baek C."/>
        </authorList>
    </citation>
    <scope>NUCLEOTIDE SEQUENCE [LARGE SCALE GENOMIC DNA]</scope>
    <source>
        <strain evidence="2 3">HYN0048</strain>
    </source>
</reference>
<keyword evidence="1" id="KW-1133">Transmembrane helix</keyword>
<accession>A0A2S0RGB9</accession>
<keyword evidence="3" id="KW-1185">Reference proteome</keyword>
<dbReference type="RefSeq" id="WP_108372500.1">
    <property type="nucleotide sequence ID" value="NZ_CP028811.1"/>
</dbReference>
<evidence type="ECO:0000256" key="1">
    <source>
        <dbReference type="SAM" id="Phobius"/>
    </source>
</evidence>
<dbReference type="AlphaFoldDB" id="A0A2S0RGB9"/>
<keyword evidence="1" id="KW-0472">Membrane</keyword>
<dbReference type="OrthoDB" id="1443337at2"/>
<organism evidence="2 3">
    <name type="scientific">Flavobacterium magnum</name>
    <dbReference type="NCBI Taxonomy" id="2162713"/>
    <lineage>
        <taxon>Bacteria</taxon>
        <taxon>Pseudomonadati</taxon>
        <taxon>Bacteroidota</taxon>
        <taxon>Flavobacteriia</taxon>
        <taxon>Flavobacteriales</taxon>
        <taxon>Flavobacteriaceae</taxon>
        <taxon>Flavobacterium</taxon>
    </lineage>
</organism>
<protein>
    <recommendedName>
        <fullName evidence="4">DUF4760 domain-containing protein</fullName>
    </recommendedName>
</protein>
<keyword evidence="1" id="KW-0812">Transmembrane</keyword>